<organism evidence="7 8">
    <name type="scientific">Eubacterium album</name>
    <dbReference type="NCBI Taxonomy" id="2978477"/>
    <lineage>
        <taxon>Bacteria</taxon>
        <taxon>Bacillati</taxon>
        <taxon>Bacillota</taxon>
        <taxon>Clostridia</taxon>
        <taxon>Eubacteriales</taxon>
        <taxon>Eubacteriaceae</taxon>
        <taxon>Eubacterium</taxon>
    </lineage>
</organism>
<keyword evidence="2" id="KW-0678">Repressor</keyword>
<dbReference type="RefSeq" id="WP_022089696.1">
    <property type="nucleotide sequence ID" value="NZ_JAODBU010000003.1"/>
</dbReference>
<gene>
    <name evidence="7" type="ORF">N5B56_03530</name>
</gene>
<keyword evidence="4" id="KW-0805">Transcription regulation</keyword>
<dbReference type="InterPro" id="IPR036390">
    <property type="entry name" value="WH_DNA-bd_sf"/>
</dbReference>
<dbReference type="PANTHER" id="PTHR33202">
    <property type="entry name" value="ZINC UPTAKE REGULATION PROTEIN"/>
    <property type="match status" value="1"/>
</dbReference>
<dbReference type="PANTHER" id="PTHR33202:SF7">
    <property type="entry name" value="FERRIC UPTAKE REGULATION PROTEIN"/>
    <property type="match status" value="1"/>
</dbReference>
<dbReference type="Pfam" id="PF01475">
    <property type="entry name" value="FUR"/>
    <property type="match status" value="1"/>
</dbReference>
<evidence type="ECO:0000256" key="5">
    <source>
        <dbReference type="ARBA" id="ARBA00023125"/>
    </source>
</evidence>
<dbReference type="InterPro" id="IPR002481">
    <property type="entry name" value="FUR"/>
</dbReference>
<keyword evidence="5" id="KW-0238">DNA-binding</keyword>
<dbReference type="InterPro" id="IPR036388">
    <property type="entry name" value="WH-like_DNA-bd_sf"/>
</dbReference>
<evidence type="ECO:0000256" key="1">
    <source>
        <dbReference type="ARBA" id="ARBA00007957"/>
    </source>
</evidence>
<evidence type="ECO:0000313" key="8">
    <source>
        <dbReference type="Proteomes" id="UP001431199"/>
    </source>
</evidence>
<proteinExistence type="inferred from homology"/>
<accession>A0ABT2LXY2</accession>
<keyword evidence="6" id="KW-0804">Transcription</keyword>
<comment type="caution">
    <text evidence="7">The sequence shown here is derived from an EMBL/GenBank/DDBJ whole genome shotgun (WGS) entry which is preliminary data.</text>
</comment>
<dbReference type="CDD" id="cd07153">
    <property type="entry name" value="Fur_like"/>
    <property type="match status" value="1"/>
</dbReference>
<sequence length="139" mass="16241">MSGNKNYKTKQQSAIMDCIKTNANGYVTVNDIWNYLKEHNYSVGQTTIYRHLDKMEEAGIVTRLKVEGQAGACYKYLNPQEKIEDGFYIKCEECGEVTRMECHHLEEIYRHIGDDHNFRINPKKTVFYGKCEKCQKSDK</sequence>
<dbReference type="EMBL" id="JAODBU010000003">
    <property type="protein sequence ID" value="MCT7398159.1"/>
    <property type="molecule type" value="Genomic_DNA"/>
</dbReference>
<dbReference type="Gene3D" id="3.30.1490.190">
    <property type="match status" value="1"/>
</dbReference>
<comment type="similarity">
    <text evidence="1">Belongs to the Fur family.</text>
</comment>
<reference evidence="7" key="1">
    <citation type="submission" date="2022-09" db="EMBL/GenBank/DDBJ databases">
        <title>Eubacterium sp. LFL-14 isolated from human feces.</title>
        <authorList>
            <person name="Liu F."/>
        </authorList>
    </citation>
    <scope>NUCLEOTIDE SEQUENCE</scope>
    <source>
        <strain evidence="7">LFL-14</strain>
    </source>
</reference>
<evidence type="ECO:0000256" key="6">
    <source>
        <dbReference type="ARBA" id="ARBA00023163"/>
    </source>
</evidence>
<keyword evidence="8" id="KW-1185">Reference proteome</keyword>
<name>A0ABT2LXY2_9FIRM</name>
<protein>
    <submittedName>
        <fullName evidence="7">Transcriptional repressor</fullName>
    </submittedName>
</protein>
<dbReference type="SUPFAM" id="SSF46785">
    <property type="entry name" value="Winged helix' DNA-binding domain"/>
    <property type="match status" value="1"/>
</dbReference>
<dbReference type="InterPro" id="IPR043135">
    <property type="entry name" value="Fur_C"/>
</dbReference>
<evidence type="ECO:0000256" key="3">
    <source>
        <dbReference type="ARBA" id="ARBA00022833"/>
    </source>
</evidence>
<dbReference type="Proteomes" id="UP001431199">
    <property type="component" value="Unassembled WGS sequence"/>
</dbReference>
<evidence type="ECO:0000256" key="2">
    <source>
        <dbReference type="ARBA" id="ARBA00022491"/>
    </source>
</evidence>
<evidence type="ECO:0000313" key="7">
    <source>
        <dbReference type="EMBL" id="MCT7398159.1"/>
    </source>
</evidence>
<keyword evidence="3" id="KW-0862">Zinc</keyword>
<evidence type="ECO:0000256" key="4">
    <source>
        <dbReference type="ARBA" id="ARBA00023015"/>
    </source>
</evidence>
<dbReference type="Gene3D" id="1.10.10.10">
    <property type="entry name" value="Winged helix-like DNA-binding domain superfamily/Winged helix DNA-binding domain"/>
    <property type="match status" value="1"/>
</dbReference>